<dbReference type="EMBL" id="CADCWM010000537">
    <property type="protein sequence ID" value="CAA9567416.1"/>
    <property type="molecule type" value="Genomic_DNA"/>
</dbReference>
<reference evidence="2" key="1">
    <citation type="submission" date="2020-02" db="EMBL/GenBank/DDBJ databases">
        <authorList>
            <person name="Meier V. D."/>
        </authorList>
    </citation>
    <scope>NUCLEOTIDE SEQUENCE</scope>
    <source>
        <strain evidence="2">AVDCRST_MAG88</strain>
    </source>
</reference>
<feature type="compositionally biased region" description="Basic and acidic residues" evidence="1">
    <location>
        <begin position="1"/>
        <end position="23"/>
    </location>
</feature>
<protein>
    <submittedName>
        <fullName evidence="2">Inosine-uridine preferring nucleoside hydrolase</fullName>
        <ecNumber evidence="2">3.2.2.1</ecNumber>
    </submittedName>
</protein>
<evidence type="ECO:0000256" key="1">
    <source>
        <dbReference type="SAM" id="MobiDB-lite"/>
    </source>
</evidence>
<keyword evidence="2" id="KW-0378">Hydrolase</keyword>
<evidence type="ECO:0000313" key="2">
    <source>
        <dbReference type="EMBL" id="CAA9567416.1"/>
    </source>
</evidence>
<feature type="compositionally biased region" description="Basic residues" evidence="1">
    <location>
        <begin position="182"/>
        <end position="196"/>
    </location>
</feature>
<gene>
    <name evidence="2" type="ORF">AVDCRST_MAG88-2016</name>
</gene>
<feature type="compositionally biased region" description="Low complexity" evidence="1">
    <location>
        <begin position="53"/>
        <end position="71"/>
    </location>
</feature>
<proteinExistence type="predicted"/>
<feature type="compositionally biased region" description="Low complexity" evidence="1">
    <location>
        <begin position="80"/>
        <end position="91"/>
    </location>
</feature>
<keyword evidence="2" id="KW-0326">Glycosidase</keyword>
<dbReference type="EC" id="3.2.2.1" evidence="2"/>
<feature type="region of interest" description="Disordered" evidence="1">
    <location>
        <begin position="162"/>
        <end position="306"/>
    </location>
</feature>
<dbReference type="AlphaFoldDB" id="A0A6J4V633"/>
<accession>A0A6J4V633</accession>
<sequence>RRYGNRRRDGDRPRGPLPRDRSDRRYHRRRQCVAGVDHREYPPRPGPARRVGRAGPPRLQSPSGPAAARGAARPRRERLGPAGAPALAGRPWQTFGAGDDRRRGYGVAGGDCRRLRRPIDQPGGRARARAGVARRLATRRRDGRRARYCRAAWQRHPPCRVQHLRRSGGSGASLRGLPAHAGRPRRDRTNKSRARLLGRAGGAGGAGGATRAWRQRRPVRRGPGRCAPARPPGGRRGHRAFPVRDAARDPYGGNGCGRDRRTRHPGRARGWAAPRLRRRRRAALPRPLFRDARPDECGTRSAERGI</sequence>
<feature type="compositionally biased region" description="Basic residues" evidence="1">
    <location>
        <begin position="213"/>
        <end position="223"/>
    </location>
</feature>
<feature type="compositionally biased region" description="Gly residues" evidence="1">
    <location>
        <begin position="199"/>
        <end position="208"/>
    </location>
</feature>
<feature type="region of interest" description="Disordered" evidence="1">
    <location>
        <begin position="1"/>
        <end position="101"/>
    </location>
</feature>
<organism evidence="2">
    <name type="scientific">uncultured Thermomicrobiales bacterium</name>
    <dbReference type="NCBI Taxonomy" id="1645740"/>
    <lineage>
        <taxon>Bacteria</taxon>
        <taxon>Pseudomonadati</taxon>
        <taxon>Thermomicrobiota</taxon>
        <taxon>Thermomicrobia</taxon>
        <taxon>Thermomicrobiales</taxon>
        <taxon>environmental samples</taxon>
    </lineage>
</organism>
<feature type="non-terminal residue" evidence="2">
    <location>
        <position position="1"/>
    </location>
</feature>
<dbReference type="GO" id="GO:0008477">
    <property type="term" value="F:purine nucleosidase activity"/>
    <property type="evidence" value="ECO:0007669"/>
    <property type="project" value="UniProtKB-EC"/>
</dbReference>
<feature type="compositionally biased region" description="Basic and acidic residues" evidence="1">
    <location>
        <begin position="288"/>
        <end position="306"/>
    </location>
</feature>
<name>A0A6J4V633_9BACT</name>
<feature type="non-terminal residue" evidence="2">
    <location>
        <position position="306"/>
    </location>
</feature>